<comment type="caution">
    <text evidence="1">The sequence shown here is derived from an EMBL/GenBank/DDBJ whole genome shotgun (WGS) entry which is preliminary data.</text>
</comment>
<dbReference type="AlphaFoldDB" id="A0AAW5L6B1"/>
<organism evidence="1 2">
    <name type="scientific">Bacillus cereus</name>
    <dbReference type="NCBI Taxonomy" id="1396"/>
    <lineage>
        <taxon>Bacteria</taxon>
        <taxon>Bacillati</taxon>
        <taxon>Bacillota</taxon>
        <taxon>Bacilli</taxon>
        <taxon>Bacillales</taxon>
        <taxon>Bacillaceae</taxon>
        <taxon>Bacillus</taxon>
        <taxon>Bacillus cereus group</taxon>
    </lineage>
</organism>
<gene>
    <name evidence="1" type="ORF">NPM19_29715</name>
</gene>
<accession>A0AAW5L6B1</accession>
<proteinExistence type="predicted"/>
<evidence type="ECO:0000313" key="2">
    <source>
        <dbReference type="Proteomes" id="UP001204643"/>
    </source>
</evidence>
<evidence type="ECO:0000313" key="1">
    <source>
        <dbReference type="EMBL" id="MCQ6288762.1"/>
    </source>
</evidence>
<protein>
    <recommendedName>
        <fullName evidence="3">CopG family transcriptional regulator</fullName>
    </recommendedName>
</protein>
<dbReference type="RefSeq" id="WP_086387989.1">
    <property type="nucleotide sequence ID" value="NZ_JANHDY010000032.1"/>
</dbReference>
<evidence type="ECO:0008006" key="3">
    <source>
        <dbReference type="Google" id="ProtNLM"/>
    </source>
</evidence>
<sequence>MTHKEKSINIKLKATNPKQAKIIEFLEDKPVTYIFTEALEMYIKAHEHMHTIAIQSIISEIQSETNKITHNNTEKDYKSNNTNTYEHSKQAKLFFNKN</sequence>
<reference evidence="1" key="1">
    <citation type="submission" date="2022-07" db="EMBL/GenBank/DDBJ databases">
        <title>Identification and characterization of Bacillus thuringiensis and other Bacillus cereus group isolates from spinach by whole genome sequencing.</title>
        <authorList>
            <person name="Zao X."/>
            <person name="Zervas A."/>
            <person name="Hendriks M."/>
            <person name="Rajkovic A."/>
            <person name="Van Overbeek L."/>
            <person name="Hendriksen N.B."/>
            <person name="Uyttendaele M."/>
        </authorList>
    </citation>
    <scope>NUCLEOTIDE SEQUENCE</scope>
    <source>
        <strain evidence="1">781001F-1</strain>
    </source>
</reference>
<dbReference type="Proteomes" id="UP001204643">
    <property type="component" value="Unassembled WGS sequence"/>
</dbReference>
<dbReference type="EMBL" id="JANHEB010000090">
    <property type="protein sequence ID" value="MCQ6288762.1"/>
    <property type="molecule type" value="Genomic_DNA"/>
</dbReference>
<name>A0AAW5L6B1_BACCE</name>